<name>A0ABN9AYM2_9NEOB</name>
<accession>A0ABN9AYM2</accession>
<sequence length="87" mass="9945">EKNSENHFFNFFIFRKIKKKNTTSKNSPFLLGSTSDCLLCKKGSFGGYLYYSDILGPQEIRLAVSTSGLINIQIYPIVCEFYNFPSD</sequence>
<dbReference type="Proteomes" id="UP001162483">
    <property type="component" value="Unassembled WGS sequence"/>
</dbReference>
<gene>
    <name evidence="1" type="ORF">SPARVUS_LOCUS1772880</name>
</gene>
<feature type="non-terminal residue" evidence="1">
    <location>
        <position position="1"/>
    </location>
</feature>
<comment type="caution">
    <text evidence="1">The sequence shown here is derived from an EMBL/GenBank/DDBJ whole genome shotgun (WGS) entry which is preliminary data.</text>
</comment>
<dbReference type="EMBL" id="CATNWA010001560">
    <property type="protein sequence ID" value="CAI9540569.1"/>
    <property type="molecule type" value="Genomic_DNA"/>
</dbReference>
<keyword evidence="2" id="KW-1185">Reference proteome</keyword>
<evidence type="ECO:0000313" key="2">
    <source>
        <dbReference type="Proteomes" id="UP001162483"/>
    </source>
</evidence>
<reference evidence="1" key="1">
    <citation type="submission" date="2023-05" db="EMBL/GenBank/DDBJ databases">
        <authorList>
            <person name="Stuckert A."/>
        </authorList>
    </citation>
    <scope>NUCLEOTIDE SEQUENCE</scope>
</reference>
<protein>
    <submittedName>
        <fullName evidence="1">Uncharacterized protein</fullName>
    </submittedName>
</protein>
<evidence type="ECO:0000313" key="1">
    <source>
        <dbReference type="EMBL" id="CAI9540569.1"/>
    </source>
</evidence>
<proteinExistence type="predicted"/>
<organism evidence="1 2">
    <name type="scientific">Staurois parvus</name>
    <dbReference type="NCBI Taxonomy" id="386267"/>
    <lineage>
        <taxon>Eukaryota</taxon>
        <taxon>Metazoa</taxon>
        <taxon>Chordata</taxon>
        <taxon>Craniata</taxon>
        <taxon>Vertebrata</taxon>
        <taxon>Euteleostomi</taxon>
        <taxon>Amphibia</taxon>
        <taxon>Batrachia</taxon>
        <taxon>Anura</taxon>
        <taxon>Neobatrachia</taxon>
        <taxon>Ranoidea</taxon>
        <taxon>Ranidae</taxon>
        <taxon>Staurois</taxon>
    </lineage>
</organism>